<dbReference type="EMBL" id="JAPJZI010000001">
    <property type="protein sequence ID" value="MDA5398501.1"/>
    <property type="molecule type" value="Genomic_DNA"/>
</dbReference>
<dbReference type="Gene3D" id="1.10.10.10">
    <property type="entry name" value="Winged helix-like DNA-binding domain superfamily/Winged helix DNA-binding domain"/>
    <property type="match status" value="1"/>
</dbReference>
<comment type="caution">
    <text evidence="3">The sequence shown here is derived from an EMBL/GenBank/DDBJ whole genome shotgun (WGS) entry which is preliminary data.</text>
</comment>
<dbReference type="InterPro" id="IPR011965">
    <property type="entry name" value="PaaX_trns_reg"/>
</dbReference>
<sequence length="299" mass="33036">MSDSAAGEIEALVDGFHAQERIRVWSLVITVFGDAVIPRGGELWLGSLQDLMGRLRIEPTALRTAMSRLTADGWLTRSKIGRKSFYRLAPAGEEEFAQAALRIYGPSAGLWSGQWLVLVLSSEAGEGRDARRRQLRAGGFGALTPNVFIRPDVDNGAPAPVIQNGEFLFKSSLDRETDARSMVAQAWRLDEIEQSYVDFINRFARLKRALDSNGQLDPLSAMAARSLLIHHFRRLALRDPAFPSQLSPQNWPGDKARALAASIYGHLADPSEAWLDTCVNARDQAIAQPQIDIARRFAV</sequence>
<dbReference type="InterPro" id="IPR036388">
    <property type="entry name" value="WH-like_DNA-bd_sf"/>
</dbReference>
<protein>
    <submittedName>
        <fullName evidence="3">Phenylacetic acid degradation protein PaaX</fullName>
    </submittedName>
</protein>
<proteinExistence type="predicted"/>
<reference evidence="3" key="1">
    <citation type="submission" date="2022-11" db="EMBL/GenBank/DDBJ databases">
        <title>Draft genome sequence of Hoeflea poritis E7-10 and Hoeflea prorocentri PM5-8, separated from scleractinian coral Porites lutea and marine dinoflagellate.</title>
        <authorList>
            <person name="Zhang G."/>
            <person name="Wei Q."/>
            <person name="Cai L."/>
        </authorList>
    </citation>
    <scope>NUCLEOTIDE SEQUENCE</scope>
    <source>
        <strain evidence="3">PM5-8</strain>
    </source>
</reference>
<feature type="domain" description="Transcriptional repressor PaaX-like N-terminal" evidence="1">
    <location>
        <begin position="25"/>
        <end position="89"/>
    </location>
</feature>
<dbReference type="GO" id="GO:0006351">
    <property type="term" value="P:DNA-templated transcription"/>
    <property type="evidence" value="ECO:0007669"/>
    <property type="project" value="InterPro"/>
</dbReference>
<evidence type="ECO:0000259" key="2">
    <source>
        <dbReference type="Pfam" id="PF08223"/>
    </source>
</evidence>
<dbReference type="AlphaFoldDB" id="A0A9X3ZHA9"/>
<keyword evidence="4" id="KW-1185">Reference proteome</keyword>
<dbReference type="PIRSF" id="PIRSF020623">
    <property type="entry name" value="PaaX"/>
    <property type="match status" value="1"/>
</dbReference>
<dbReference type="Gene3D" id="3.30.70.2650">
    <property type="match status" value="1"/>
</dbReference>
<organism evidence="3 4">
    <name type="scientific">Hoeflea prorocentri</name>
    <dbReference type="NCBI Taxonomy" id="1922333"/>
    <lineage>
        <taxon>Bacteria</taxon>
        <taxon>Pseudomonadati</taxon>
        <taxon>Pseudomonadota</taxon>
        <taxon>Alphaproteobacteria</taxon>
        <taxon>Hyphomicrobiales</taxon>
        <taxon>Rhizobiaceae</taxon>
        <taxon>Hoeflea</taxon>
    </lineage>
</organism>
<dbReference type="Pfam" id="PF08223">
    <property type="entry name" value="PaaX_C"/>
    <property type="match status" value="1"/>
</dbReference>
<evidence type="ECO:0000259" key="1">
    <source>
        <dbReference type="Pfam" id="PF07848"/>
    </source>
</evidence>
<accession>A0A9X3ZHA9</accession>
<dbReference type="PANTHER" id="PTHR30319">
    <property type="entry name" value="PHENYLACETIC ACID REGULATOR-RELATED TRANSCRIPTIONAL REPRESSOR"/>
    <property type="match status" value="1"/>
</dbReference>
<name>A0A9X3ZHA9_9HYPH</name>
<dbReference type="Gene3D" id="1.20.58.1460">
    <property type="match status" value="1"/>
</dbReference>
<dbReference type="RefSeq" id="WP_267989916.1">
    <property type="nucleotide sequence ID" value="NZ_JAPJZI010000001.1"/>
</dbReference>
<gene>
    <name evidence="3" type="ORF">OQ273_07960</name>
</gene>
<evidence type="ECO:0000313" key="4">
    <source>
        <dbReference type="Proteomes" id="UP001151234"/>
    </source>
</evidence>
<dbReference type="PANTHER" id="PTHR30319:SF1">
    <property type="entry name" value="TRANSCRIPTIONAL REPRESSOR PAAX"/>
    <property type="match status" value="1"/>
</dbReference>
<dbReference type="Proteomes" id="UP001151234">
    <property type="component" value="Unassembled WGS sequence"/>
</dbReference>
<dbReference type="InterPro" id="IPR013225">
    <property type="entry name" value="PaaX_C"/>
</dbReference>
<dbReference type="InterPro" id="IPR036390">
    <property type="entry name" value="WH_DNA-bd_sf"/>
</dbReference>
<dbReference type="Pfam" id="PF07848">
    <property type="entry name" value="PaaX"/>
    <property type="match status" value="1"/>
</dbReference>
<dbReference type="InterPro" id="IPR012906">
    <property type="entry name" value="PaaX-like_N"/>
</dbReference>
<evidence type="ECO:0000313" key="3">
    <source>
        <dbReference type="EMBL" id="MDA5398501.1"/>
    </source>
</evidence>
<feature type="domain" description="Transcriptional repressor PaaX-like C-terminal" evidence="2">
    <location>
        <begin position="187"/>
        <end position="276"/>
    </location>
</feature>
<dbReference type="SUPFAM" id="SSF46785">
    <property type="entry name" value="Winged helix' DNA-binding domain"/>
    <property type="match status" value="1"/>
</dbReference>